<feature type="region of interest" description="Disordered" evidence="1">
    <location>
        <begin position="1"/>
        <end position="94"/>
    </location>
</feature>
<organism evidence="2 3">
    <name type="scientific">Lactuca sativa</name>
    <name type="common">Garden lettuce</name>
    <dbReference type="NCBI Taxonomy" id="4236"/>
    <lineage>
        <taxon>Eukaryota</taxon>
        <taxon>Viridiplantae</taxon>
        <taxon>Streptophyta</taxon>
        <taxon>Embryophyta</taxon>
        <taxon>Tracheophyta</taxon>
        <taxon>Spermatophyta</taxon>
        <taxon>Magnoliopsida</taxon>
        <taxon>eudicotyledons</taxon>
        <taxon>Gunneridae</taxon>
        <taxon>Pentapetalae</taxon>
        <taxon>asterids</taxon>
        <taxon>campanulids</taxon>
        <taxon>Asterales</taxon>
        <taxon>Asteraceae</taxon>
        <taxon>Cichorioideae</taxon>
        <taxon>Cichorieae</taxon>
        <taxon>Lactucinae</taxon>
        <taxon>Lactuca</taxon>
    </lineage>
</organism>
<feature type="region of interest" description="Disordered" evidence="1">
    <location>
        <begin position="121"/>
        <end position="160"/>
    </location>
</feature>
<keyword evidence="3" id="KW-1185">Reference proteome</keyword>
<evidence type="ECO:0000256" key="1">
    <source>
        <dbReference type="SAM" id="MobiDB-lite"/>
    </source>
</evidence>
<dbReference type="AlphaFoldDB" id="A0A9R1WDN2"/>
<gene>
    <name evidence="2" type="ORF">LSAT_V11C200071990</name>
</gene>
<comment type="caution">
    <text evidence="2">The sequence shown here is derived from an EMBL/GenBank/DDBJ whole genome shotgun (WGS) entry which is preliminary data.</text>
</comment>
<evidence type="ECO:0000313" key="3">
    <source>
        <dbReference type="Proteomes" id="UP000235145"/>
    </source>
</evidence>
<reference evidence="2 3" key="1">
    <citation type="journal article" date="2017" name="Nat. Commun.">
        <title>Genome assembly with in vitro proximity ligation data and whole-genome triplication in lettuce.</title>
        <authorList>
            <person name="Reyes-Chin-Wo S."/>
            <person name="Wang Z."/>
            <person name="Yang X."/>
            <person name="Kozik A."/>
            <person name="Arikit S."/>
            <person name="Song C."/>
            <person name="Xia L."/>
            <person name="Froenicke L."/>
            <person name="Lavelle D.O."/>
            <person name="Truco M.J."/>
            <person name="Xia R."/>
            <person name="Zhu S."/>
            <person name="Xu C."/>
            <person name="Xu H."/>
            <person name="Xu X."/>
            <person name="Cox K."/>
            <person name="Korf I."/>
            <person name="Meyers B.C."/>
            <person name="Michelmore R.W."/>
        </authorList>
    </citation>
    <scope>NUCLEOTIDE SEQUENCE [LARGE SCALE GENOMIC DNA]</scope>
    <source>
        <strain evidence="3">cv. Salinas</strain>
        <tissue evidence="2">Seedlings</tissue>
    </source>
</reference>
<dbReference type="Gramene" id="rna-gnl|WGS:NBSK|LSAT_2X60540_mrna">
    <property type="protein sequence ID" value="cds-PLY69247.1"/>
    <property type="gene ID" value="gene-LSAT_2X60540"/>
</dbReference>
<sequence length="172" mass="18190">MDGSSSPSFNGPRAEAEPSYSSVNDPYYAAGQAAPSYKDMNTGRPVSGTQDQPHMRGIHGDSEMNRQPTFKDVAPGLGKSSVAPAAGAGNVHREPVVDAIQDGQKPYSLEDIAAAHKHVSAIAGPSPYDQEDKMPSNGGMRPINHSSGGQQGGYQYMSGPKSYNGDNFGKYW</sequence>
<evidence type="ECO:0000313" key="2">
    <source>
        <dbReference type="EMBL" id="KAJ0220902.1"/>
    </source>
</evidence>
<proteinExistence type="predicted"/>
<protein>
    <submittedName>
        <fullName evidence="2">Uncharacterized protein</fullName>
    </submittedName>
</protein>
<accession>A0A9R1WDN2</accession>
<name>A0A9R1WDN2_LACSA</name>
<dbReference type="Proteomes" id="UP000235145">
    <property type="component" value="Unassembled WGS sequence"/>
</dbReference>
<dbReference type="EMBL" id="NBSK02000002">
    <property type="protein sequence ID" value="KAJ0220902.1"/>
    <property type="molecule type" value="Genomic_DNA"/>
</dbReference>